<evidence type="ECO:0000256" key="3">
    <source>
        <dbReference type="ARBA" id="ARBA00022475"/>
    </source>
</evidence>
<evidence type="ECO:0000256" key="7">
    <source>
        <dbReference type="ARBA" id="ARBA00023288"/>
    </source>
</evidence>
<sequence>NKKKKQTKVALYLVDKRARPACREEAAPAEGEPSGSACPPAPRSPRIRNKGTVYNRGDKRHPSAVCESPWHRMSANNSIAHARKLVEQLRTEAGVERIKVSKAAAELMHYCEQQARSDPLIVGITDNPFKEKKPCVIL</sequence>
<dbReference type="Proteomes" id="UP000694580">
    <property type="component" value="Chromosome 13"/>
</dbReference>
<reference evidence="12 13" key="1">
    <citation type="submission" date="2020-06" db="EMBL/GenBank/DDBJ databases">
        <authorList>
            <consortium name="Wellcome Sanger Institute Data Sharing"/>
        </authorList>
    </citation>
    <scope>NUCLEOTIDE SEQUENCE [LARGE SCALE GENOMIC DNA]</scope>
</reference>
<evidence type="ECO:0000256" key="10">
    <source>
        <dbReference type="SAM" id="MobiDB-lite"/>
    </source>
</evidence>
<keyword evidence="4" id="KW-0488">Methylation</keyword>
<reference evidence="12" key="2">
    <citation type="submission" date="2025-08" db="UniProtKB">
        <authorList>
            <consortium name="Ensembl"/>
        </authorList>
    </citation>
    <scope>IDENTIFICATION</scope>
</reference>
<dbReference type="SMART" id="SM01224">
    <property type="entry name" value="G_gamma"/>
    <property type="match status" value="1"/>
</dbReference>
<dbReference type="PRINTS" id="PR00321">
    <property type="entry name" value="GPROTEING"/>
</dbReference>
<keyword evidence="7 9" id="KW-0449">Lipoprotein</keyword>
<comment type="function">
    <text evidence="9">Guanine nucleotide-binding proteins (G proteins) are involved as a modulator or transducer in various transmembrane signaling systems. The beta and gamma chains are required for the GTPase activity, for replacement of GDP by GTP, and for G protein-effector interaction.</text>
</comment>
<evidence type="ECO:0000259" key="11">
    <source>
        <dbReference type="PROSITE" id="PS50058"/>
    </source>
</evidence>
<proteinExistence type="inferred from homology"/>
<evidence type="ECO:0000256" key="4">
    <source>
        <dbReference type="ARBA" id="ARBA00022481"/>
    </source>
</evidence>
<comment type="subunit">
    <text evidence="9">G proteins are composed of 3 units; alpha, beta and gamma.</text>
</comment>
<keyword evidence="3 9" id="KW-1003">Cell membrane</keyword>
<dbReference type="PROSITE" id="PS50058">
    <property type="entry name" value="G_PROTEIN_GAMMA"/>
    <property type="match status" value="1"/>
</dbReference>
<evidence type="ECO:0000256" key="5">
    <source>
        <dbReference type="ARBA" id="ARBA00023136"/>
    </source>
</evidence>
<feature type="domain" description="G protein gamma" evidence="11">
    <location>
        <begin position="75"/>
        <end position="138"/>
    </location>
</feature>
<evidence type="ECO:0000256" key="1">
    <source>
        <dbReference type="ARBA" id="ARBA00004342"/>
    </source>
</evidence>
<evidence type="ECO:0000256" key="9">
    <source>
        <dbReference type="RuleBase" id="RU004973"/>
    </source>
</evidence>
<dbReference type="CDD" id="cd00068">
    <property type="entry name" value="GGL"/>
    <property type="match status" value="1"/>
</dbReference>
<dbReference type="Gene3D" id="4.10.260.10">
    <property type="entry name" value="Transducin (heterotrimeric G protein), gamma chain"/>
    <property type="match status" value="1"/>
</dbReference>
<gene>
    <name evidence="12" type="primary">GNG7</name>
</gene>
<feature type="compositionally biased region" description="Low complexity" evidence="10">
    <location>
        <begin position="28"/>
        <end position="37"/>
    </location>
</feature>
<dbReference type="GO" id="GO:0005834">
    <property type="term" value="C:heterotrimeric G-protein complex"/>
    <property type="evidence" value="ECO:0007669"/>
    <property type="project" value="InterPro"/>
</dbReference>
<keyword evidence="6 9" id="KW-0807">Transducer</keyword>
<evidence type="ECO:0000313" key="12">
    <source>
        <dbReference type="Ensembl" id="ENSDCDP00010061193.1"/>
    </source>
</evidence>
<name>A0AAY4EUX6_9TELE</name>
<accession>A0AAY4EUX6</accession>
<dbReference type="Ensembl" id="ENSDCDT00010071956.1">
    <property type="protein sequence ID" value="ENSDCDP00010061193.1"/>
    <property type="gene ID" value="ENSDCDG00010033827.1"/>
</dbReference>
<dbReference type="FunFam" id="4.10.260.10:FF:000001">
    <property type="entry name" value="Guanine nucleotide-binding protein subunit gamma"/>
    <property type="match status" value="1"/>
</dbReference>
<dbReference type="GO" id="GO:0031681">
    <property type="term" value="F:G-protein beta-subunit binding"/>
    <property type="evidence" value="ECO:0007669"/>
    <property type="project" value="InterPro"/>
</dbReference>
<dbReference type="PANTHER" id="PTHR13809">
    <property type="entry name" value="GUANINE NUCLEOTIDE-BINDING PROTEIN GAMMA SUBUNIT"/>
    <property type="match status" value="1"/>
</dbReference>
<dbReference type="SMART" id="SM00224">
    <property type="entry name" value="GGL"/>
    <property type="match status" value="1"/>
</dbReference>
<evidence type="ECO:0000256" key="8">
    <source>
        <dbReference type="ARBA" id="ARBA00023289"/>
    </source>
</evidence>
<keyword evidence="8" id="KW-0636">Prenylation</keyword>
<dbReference type="InterPro" id="IPR036284">
    <property type="entry name" value="GGL_sf"/>
</dbReference>
<comment type="similarity">
    <text evidence="2 9">Belongs to the G protein gamma family.</text>
</comment>
<organism evidence="12 13">
    <name type="scientific">Denticeps clupeoides</name>
    <name type="common">denticle herring</name>
    <dbReference type="NCBI Taxonomy" id="299321"/>
    <lineage>
        <taxon>Eukaryota</taxon>
        <taxon>Metazoa</taxon>
        <taxon>Chordata</taxon>
        <taxon>Craniata</taxon>
        <taxon>Vertebrata</taxon>
        <taxon>Euteleostomi</taxon>
        <taxon>Actinopterygii</taxon>
        <taxon>Neopterygii</taxon>
        <taxon>Teleostei</taxon>
        <taxon>Clupei</taxon>
        <taxon>Clupeiformes</taxon>
        <taxon>Denticipitoidei</taxon>
        <taxon>Denticipitidae</taxon>
        <taxon>Denticeps</taxon>
    </lineage>
</organism>
<keyword evidence="5 9" id="KW-0472">Membrane</keyword>
<evidence type="ECO:0000256" key="2">
    <source>
        <dbReference type="ARBA" id="ARBA00007431"/>
    </source>
</evidence>
<keyword evidence="13" id="KW-1185">Reference proteome</keyword>
<dbReference type="Pfam" id="PF00631">
    <property type="entry name" value="G-gamma"/>
    <property type="match status" value="1"/>
</dbReference>
<dbReference type="GO" id="GO:0007186">
    <property type="term" value="P:G protein-coupled receptor signaling pathway"/>
    <property type="evidence" value="ECO:0007669"/>
    <property type="project" value="InterPro"/>
</dbReference>
<dbReference type="AlphaFoldDB" id="A0AAY4EUX6"/>
<dbReference type="SUPFAM" id="SSF48670">
    <property type="entry name" value="Transducin (heterotrimeric G protein), gamma chain"/>
    <property type="match status" value="1"/>
</dbReference>
<dbReference type="InterPro" id="IPR015898">
    <property type="entry name" value="G-protein_gamma-like_dom"/>
</dbReference>
<feature type="region of interest" description="Disordered" evidence="10">
    <location>
        <begin position="20"/>
        <end position="65"/>
    </location>
</feature>
<reference evidence="12" key="3">
    <citation type="submission" date="2025-09" db="UniProtKB">
        <authorList>
            <consortium name="Ensembl"/>
        </authorList>
    </citation>
    <scope>IDENTIFICATION</scope>
</reference>
<comment type="subcellular location">
    <subcellularLocation>
        <location evidence="1 9">Cell membrane</location>
        <topology evidence="1 9">Lipid-anchor</topology>
        <orientation evidence="1 9">Cytoplasmic side</orientation>
    </subcellularLocation>
</comment>
<dbReference type="GeneTree" id="ENSGT01100000263497"/>
<evidence type="ECO:0000256" key="6">
    <source>
        <dbReference type="ARBA" id="ARBA00023224"/>
    </source>
</evidence>
<dbReference type="InterPro" id="IPR001770">
    <property type="entry name" value="G-protein_gamma"/>
</dbReference>
<protein>
    <recommendedName>
        <fullName evidence="9">Guanine nucleotide-binding protein subunit gamma</fullName>
    </recommendedName>
</protein>
<evidence type="ECO:0000313" key="13">
    <source>
        <dbReference type="Proteomes" id="UP000694580"/>
    </source>
</evidence>